<evidence type="ECO:0000256" key="9">
    <source>
        <dbReference type="SAM" id="SignalP"/>
    </source>
</evidence>
<keyword evidence="9" id="KW-0732">Signal</keyword>
<dbReference type="PROSITE" id="PS50111">
    <property type="entry name" value="CHEMOTAXIS_TRANSDUC_2"/>
    <property type="match status" value="1"/>
</dbReference>
<reference evidence="12" key="1">
    <citation type="journal article" date="2018" name="Genome Biol.">
        <title>SKESA: strategic k-mer extension for scrupulous assemblies.</title>
        <authorList>
            <person name="Souvorov A."/>
            <person name="Agarwala R."/>
            <person name="Lipman D.J."/>
        </authorList>
    </citation>
    <scope>NUCLEOTIDE SEQUENCE</scope>
    <source>
        <strain evidence="12">OLC2673_Aeromonas</strain>
    </source>
</reference>
<evidence type="ECO:0000313" key="13">
    <source>
        <dbReference type="Proteomes" id="UP000859505"/>
    </source>
</evidence>
<evidence type="ECO:0000256" key="5">
    <source>
        <dbReference type="ARBA" id="ARBA00023224"/>
    </source>
</evidence>
<evidence type="ECO:0000256" key="6">
    <source>
        <dbReference type="ARBA" id="ARBA00029447"/>
    </source>
</evidence>
<keyword evidence="2 8" id="KW-0812">Transmembrane</keyword>
<feature type="chain" id="PRO_5042014311" evidence="9">
    <location>
        <begin position="23"/>
        <end position="645"/>
    </location>
</feature>
<evidence type="ECO:0000256" key="3">
    <source>
        <dbReference type="ARBA" id="ARBA00022989"/>
    </source>
</evidence>
<evidence type="ECO:0000256" key="7">
    <source>
        <dbReference type="PROSITE-ProRule" id="PRU00284"/>
    </source>
</evidence>
<gene>
    <name evidence="12" type="ORF">JAJ28_000823</name>
</gene>
<evidence type="ECO:0000313" key="12">
    <source>
        <dbReference type="EMBL" id="HAT6343134.1"/>
    </source>
</evidence>
<dbReference type="SMART" id="SM00283">
    <property type="entry name" value="MA"/>
    <property type="match status" value="1"/>
</dbReference>
<evidence type="ECO:0000259" key="11">
    <source>
        <dbReference type="PROSITE" id="PS50885"/>
    </source>
</evidence>
<evidence type="ECO:0000256" key="1">
    <source>
        <dbReference type="ARBA" id="ARBA00004141"/>
    </source>
</evidence>
<dbReference type="Pfam" id="PF00015">
    <property type="entry name" value="MCPsignal"/>
    <property type="match status" value="1"/>
</dbReference>
<keyword evidence="3 8" id="KW-1133">Transmembrane helix</keyword>
<dbReference type="PROSITE" id="PS50885">
    <property type="entry name" value="HAMP"/>
    <property type="match status" value="1"/>
</dbReference>
<comment type="caution">
    <text evidence="12">The sequence shown here is derived from an EMBL/GenBank/DDBJ whole genome shotgun (WGS) entry which is preliminary data.</text>
</comment>
<feature type="domain" description="Methyl-accepting transducer" evidence="10">
    <location>
        <begin position="377"/>
        <end position="542"/>
    </location>
</feature>
<evidence type="ECO:0000259" key="10">
    <source>
        <dbReference type="PROSITE" id="PS50111"/>
    </source>
</evidence>
<evidence type="ECO:0000256" key="2">
    <source>
        <dbReference type="ARBA" id="ARBA00022692"/>
    </source>
</evidence>
<dbReference type="InterPro" id="IPR004089">
    <property type="entry name" value="MCPsignal_dom"/>
</dbReference>
<evidence type="ECO:0000256" key="8">
    <source>
        <dbReference type="SAM" id="Phobius"/>
    </source>
</evidence>
<keyword evidence="5 7" id="KW-0807">Transducer</keyword>
<dbReference type="GO" id="GO:0006935">
    <property type="term" value="P:chemotaxis"/>
    <property type="evidence" value="ECO:0007669"/>
    <property type="project" value="UniProtKB-ARBA"/>
</dbReference>
<reference evidence="12" key="2">
    <citation type="submission" date="2020-01" db="EMBL/GenBank/DDBJ databases">
        <authorList>
            <consortium name="NCBI Pathogen Detection Project"/>
        </authorList>
    </citation>
    <scope>NUCLEOTIDE SEQUENCE</scope>
    <source>
        <strain evidence="12">OLC2673_Aeromonas</strain>
    </source>
</reference>
<feature type="transmembrane region" description="Helical" evidence="8">
    <location>
        <begin position="295"/>
        <end position="316"/>
    </location>
</feature>
<dbReference type="SMART" id="SM00304">
    <property type="entry name" value="HAMP"/>
    <property type="match status" value="1"/>
</dbReference>
<dbReference type="GO" id="GO:0016020">
    <property type="term" value="C:membrane"/>
    <property type="evidence" value="ECO:0007669"/>
    <property type="project" value="UniProtKB-SubCell"/>
</dbReference>
<dbReference type="Gene3D" id="1.10.287.950">
    <property type="entry name" value="Methyl-accepting chemotaxis protein"/>
    <property type="match status" value="1"/>
</dbReference>
<protein>
    <submittedName>
        <fullName evidence="12">HAMP domain-containing protein</fullName>
    </submittedName>
</protein>
<dbReference type="SUPFAM" id="SSF58104">
    <property type="entry name" value="Methyl-accepting chemotaxis protein (MCP) signaling domain"/>
    <property type="match status" value="1"/>
</dbReference>
<proteinExistence type="inferred from homology"/>
<dbReference type="InterPro" id="IPR003660">
    <property type="entry name" value="HAMP_dom"/>
</dbReference>
<dbReference type="GO" id="GO:0007165">
    <property type="term" value="P:signal transduction"/>
    <property type="evidence" value="ECO:0007669"/>
    <property type="project" value="UniProtKB-KW"/>
</dbReference>
<accession>A0AAD3U8E8</accession>
<dbReference type="EMBL" id="DACTUL010000004">
    <property type="protein sequence ID" value="HAT6343134.1"/>
    <property type="molecule type" value="Genomic_DNA"/>
</dbReference>
<comment type="similarity">
    <text evidence="6">Belongs to the methyl-accepting chemotaxis (MCP) protein family.</text>
</comment>
<dbReference type="AlphaFoldDB" id="A0AAD3U8E8"/>
<dbReference type="PANTHER" id="PTHR32089">
    <property type="entry name" value="METHYL-ACCEPTING CHEMOTAXIS PROTEIN MCPB"/>
    <property type="match status" value="1"/>
</dbReference>
<dbReference type="Proteomes" id="UP000859505">
    <property type="component" value="Unassembled WGS sequence"/>
</dbReference>
<keyword evidence="4 8" id="KW-0472">Membrane</keyword>
<organism evidence="12 13">
    <name type="scientific">Aeromonas hydrophila</name>
    <dbReference type="NCBI Taxonomy" id="644"/>
    <lineage>
        <taxon>Bacteria</taxon>
        <taxon>Pseudomonadati</taxon>
        <taxon>Pseudomonadota</taxon>
        <taxon>Gammaproteobacteria</taxon>
        <taxon>Aeromonadales</taxon>
        <taxon>Aeromonadaceae</taxon>
        <taxon>Aeromonas</taxon>
    </lineage>
</organism>
<feature type="domain" description="HAMP" evidence="11">
    <location>
        <begin position="319"/>
        <end position="372"/>
    </location>
</feature>
<sequence length="645" mass="70378">MKIAHYASLSSLALLLVAAVQAAALWHGWQQLNQAEQAQYQHERLQQRLTGTLQGTLRDYLASGDPLRLTEAEAVRKQALAQLTQQDVALTAPLRTLLEQMGARIDSDYLAAGKLSGNSQWLLQNAENELTDQARALLRYGQQGATGSDPASAERYRQLAGDLLAALPGLAHLRQNYMEQASPKLLEGLQFELAALQKQAEQLAALPPLGLFEAPPADEFPLGEPERKELGEQPKAELLSLLKRYPQELENSRKALQQQQAGRLAVQQDIGQMLQATGQMGSELAAARQAVNQRLAAILGSLALCLVLVALLFALVQRHWLVRPLLRLRAAFLQLDETGQAETLPEGRERNELADIVASYNRLILRLQQDQQQKEGQLSAVSQSLQGMVNQVQEIHHSTRTTEQAVDESDLMMSELNQLAGEVHQVAAEIAQHAQHNEHSMSQSEQLVGGMLQATAQTGLAIDESGCALNQLKRSVEDVTAIVDVIGHISQQTNLLALNAAIEAARAGEQGRGFAVVADEVRHLSADTQRSLGQITEILTRLTLAGEQLGTVLARITAEAAAQRQQAEQLRQTTQAVREMARSTAVIALQGADNAKSQEHKLASFADLIGRISQHARQGSRLSVQVSEHIHHQASQIPRILGHHA</sequence>
<evidence type="ECO:0000256" key="4">
    <source>
        <dbReference type="ARBA" id="ARBA00023136"/>
    </source>
</evidence>
<comment type="subcellular location">
    <subcellularLocation>
        <location evidence="1">Membrane</location>
        <topology evidence="1">Multi-pass membrane protein</topology>
    </subcellularLocation>
</comment>
<name>A0AAD3U8E8_AERHY</name>
<dbReference type="PANTHER" id="PTHR32089:SF119">
    <property type="entry name" value="METHYL-ACCEPTING CHEMOTAXIS PROTEIN CTPL"/>
    <property type="match status" value="1"/>
</dbReference>
<feature type="signal peptide" evidence="9">
    <location>
        <begin position="1"/>
        <end position="22"/>
    </location>
</feature>